<sequence>MCIRYMCVCGVVVSSWGCCVHFGGRWNVHVSSHTTPCAFLSDIFFLTVLLFPNWGVFFFFFFLLLSFPSWSPCCHIAGCTRGILASLLFFSFCLFLRILLLCLLLSSPDADLELFNPSLPLLLVLFSPPIATTTNYYHLPTYLSSSYQFMELEVLLAYSSFHHGFSPASAVILTVWLAGWPFNACGVRLVGM</sequence>
<comment type="caution">
    <text evidence="2">The sequence shown here is derived from an EMBL/GenBank/DDBJ whole genome shotgun (WGS) entry which is preliminary data.</text>
</comment>
<dbReference type="GeneID" id="92028290"/>
<accession>A0ABR1LTB8</accession>
<dbReference type="RefSeq" id="XP_066656107.1">
    <property type="nucleotide sequence ID" value="XM_066795384.1"/>
</dbReference>
<dbReference type="EMBL" id="JBBPEH010000005">
    <property type="protein sequence ID" value="KAK7538420.1"/>
    <property type="molecule type" value="Genomic_DNA"/>
</dbReference>
<evidence type="ECO:0000256" key="1">
    <source>
        <dbReference type="SAM" id="Phobius"/>
    </source>
</evidence>
<feature type="transmembrane region" description="Helical" evidence="1">
    <location>
        <begin position="82"/>
        <end position="106"/>
    </location>
</feature>
<evidence type="ECO:0000313" key="2">
    <source>
        <dbReference type="EMBL" id="KAK7538420.1"/>
    </source>
</evidence>
<gene>
    <name evidence="2" type="ORF">J3D65DRAFT_326972</name>
</gene>
<evidence type="ECO:0000313" key="3">
    <source>
        <dbReference type="Proteomes" id="UP001360953"/>
    </source>
</evidence>
<keyword evidence="1" id="KW-0472">Membrane</keyword>
<protein>
    <recommendedName>
        <fullName evidence="4">T. brucei spp.-specific protein</fullName>
    </recommendedName>
</protein>
<keyword evidence="3" id="KW-1185">Reference proteome</keyword>
<proteinExistence type="predicted"/>
<feature type="transmembrane region" description="Helical" evidence="1">
    <location>
        <begin position="5"/>
        <end position="23"/>
    </location>
</feature>
<keyword evidence="1" id="KW-0812">Transmembrane</keyword>
<feature type="transmembrane region" description="Helical" evidence="1">
    <location>
        <begin position="43"/>
        <end position="70"/>
    </location>
</feature>
<reference evidence="2 3" key="1">
    <citation type="submission" date="2024-04" db="EMBL/GenBank/DDBJ databases">
        <title>Phyllosticta paracitricarpa is synonymous to the EU quarantine fungus P. citricarpa based on phylogenomic analyses.</title>
        <authorList>
            <consortium name="Lawrence Berkeley National Laboratory"/>
            <person name="Van ingen-buijs V.A."/>
            <person name="Van westerhoven A.C."/>
            <person name="Haridas S."/>
            <person name="Skiadas P."/>
            <person name="Martin F."/>
            <person name="Groenewald J.Z."/>
            <person name="Crous P.W."/>
            <person name="Seidl M.F."/>
        </authorList>
    </citation>
    <scope>NUCLEOTIDE SEQUENCE [LARGE SCALE GENOMIC DNA]</scope>
    <source>
        <strain evidence="2 3">CPC 17464</strain>
    </source>
</reference>
<organism evidence="2 3">
    <name type="scientific">Phyllosticta citribraziliensis</name>
    <dbReference type="NCBI Taxonomy" id="989973"/>
    <lineage>
        <taxon>Eukaryota</taxon>
        <taxon>Fungi</taxon>
        <taxon>Dikarya</taxon>
        <taxon>Ascomycota</taxon>
        <taxon>Pezizomycotina</taxon>
        <taxon>Dothideomycetes</taxon>
        <taxon>Dothideomycetes incertae sedis</taxon>
        <taxon>Botryosphaeriales</taxon>
        <taxon>Phyllostictaceae</taxon>
        <taxon>Phyllosticta</taxon>
    </lineage>
</organism>
<dbReference type="Proteomes" id="UP001360953">
    <property type="component" value="Unassembled WGS sequence"/>
</dbReference>
<keyword evidence="1" id="KW-1133">Transmembrane helix</keyword>
<evidence type="ECO:0008006" key="4">
    <source>
        <dbReference type="Google" id="ProtNLM"/>
    </source>
</evidence>
<name>A0ABR1LTB8_9PEZI</name>